<dbReference type="AlphaFoldDB" id="A0A183AWF7"/>
<evidence type="ECO:0000313" key="2">
    <source>
        <dbReference type="Proteomes" id="UP000272942"/>
    </source>
</evidence>
<organism evidence="3">
    <name type="scientific">Echinostoma caproni</name>
    <dbReference type="NCBI Taxonomy" id="27848"/>
    <lineage>
        <taxon>Eukaryota</taxon>
        <taxon>Metazoa</taxon>
        <taxon>Spiralia</taxon>
        <taxon>Lophotrochozoa</taxon>
        <taxon>Platyhelminthes</taxon>
        <taxon>Trematoda</taxon>
        <taxon>Digenea</taxon>
        <taxon>Plagiorchiida</taxon>
        <taxon>Echinostomata</taxon>
        <taxon>Echinostomatoidea</taxon>
        <taxon>Echinostomatidae</taxon>
        <taxon>Echinostoma</taxon>
    </lineage>
</organism>
<evidence type="ECO:0000313" key="1">
    <source>
        <dbReference type="EMBL" id="VDP88304.1"/>
    </source>
</evidence>
<reference evidence="1 2" key="2">
    <citation type="submission" date="2018-11" db="EMBL/GenBank/DDBJ databases">
        <authorList>
            <consortium name="Pathogen Informatics"/>
        </authorList>
    </citation>
    <scope>NUCLEOTIDE SEQUENCE [LARGE SCALE GENOMIC DNA]</scope>
    <source>
        <strain evidence="1 2">Egypt</strain>
    </source>
</reference>
<name>A0A183AWF7_9TREM</name>
<dbReference type="EMBL" id="UZAN01050549">
    <property type="protein sequence ID" value="VDP88304.1"/>
    <property type="molecule type" value="Genomic_DNA"/>
</dbReference>
<reference evidence="3" key="1">
    <citation type="submission" date="2016-06" db="UniProtKB">
        <authorList>
            <consortium name="WormBaseParasite"/>
        </authorList>
    </citation>
    <scope>IDENTIFICATION</scope>
</reference>
<sequence length="80" mass="9166">MAPVPLDRLVMHEPPFAATMVDYFGPFQVKRSRGTEKRYGVLCYHRRSVAPQQDGTNPGEELSSYRLNFGMRGTNYIYPP</sequence>
<protein>
    <submittedName>
        <fullName evidence="1 3">Uncharacterized protein</fullName>
    </submittedName>
</protein>
<keyword evidence="2" id="KW-1185">Reference proteome</keyword>
<gene>
    <name evidence="1" type="ORF">ECPE_LOCUS11292</name>
</gene>
<accession>A0A183AWF7</accession>
<dbReference type="WBParaSite" id="ECPE_0001132701-mRNA-1">
    <property type="protein sequence ID" value="ECPE_0001132701-mRNA-1"/>
    <property type="gene ID" value="ECPE_0001132701"/>
</dbReference>
<dbReference type="OrthoDB" id="10050666at2759"/>
<evidence type="ECO:0000313" key="3">
    <source>
        <dbReference type="WBParaSite" id="ECPE_0001132701-mRNA-1"/>
    </source>
</evidence>
<proteinExistence type="predicted"/>
<dbReference type="Proteomes" id="UP000272942">
    <property type="component" value="Unassembled WGS sequence"/>
</dbReference>